<dbReference type="EMBL" id="JAKKDV010000002">
    <property type="protein sequence ID" value="MCF7560022.1"/>
    <property type="molecule type" value="Genomic_DNA"/>
</dbReference>
<evidence type="ECO:0000313" key="2">
    <source>
        <dbReference type="Proteomes" id="UP001200022"/>
    </source>
</evidence>
<dbReference type="RefSeq" id="WP_237230707.1">
    <property type="nucleotide sequence ID" value="NZ_JAKKDV010000002.1"/>
</dbReference>
<comment type="caution">
    <text evidence="1">The sequence shown here is derived from an EMBL/GenBank/DDBJ whole genome shotgun (WGS) entry which is preliminary data.</text>
</comment>
<gene>
    <name evidence="1" type="ORF">L3X39_05180</name>
</gene>
<organism evidence="1 2">
    <name type="scientific">Flaviramulus multivorans</name>
    <dbReference type="NCBI Taxonomy" id="1304750"/>
    <lineage>
        <taxon>Bacteria</taxon>
        <taxon>Pseudomonadati</taxon>
        <taxon>Bacteroidota</taxon>
        <taxon>Flavobacteriia</taxon>
        <taxon>Flavobacteriales</taxon>
        <taxon>Flavobacteriaceae</taxon>
        <taxon>Flaviramulus</taxon>
    </lineage>
</organism>
<evidence type="ECO:0000313" key="1">
    <source>
        <dbReference type="EMBL" id="MCF7560022.1"/>
    </source>
</evidence>
<name>A0ABS9IGY6_9FLAO</name>
<reference evidence="1 2" key="1">
    <citation type="submission" date="2022-01" db="EMBL/GenBank/DDBJ databases">
        <title>Draft genome sequence of Sabulilitoribacter multivorans KCTC 32326.</title>
        <authorList>
            <person name="Oh J.-S."/>
        </authorList>
    </citation>
    <scope>NUCLEOTIDE SEQUENCE [LARGE SCALE GENOMIC DNA]</scope>
    <source>
        <strain evidence="1 2">M-M16</strain>
    </source>
</reference>
<sequence>MEQESNIDATQTNIEAALDWIQLANSLKWPFVVLIGLLIFRKPLVDLINRITKVGYGTKSLEAKQQVTVSETKTEEISHIDRVVGLFRPETIEMFKEAVSNESEYQNLDSNDEKIERLINYGCLLYIMRHFDIIYNNIFGSQIRILEYVNSHSAQTKESVKFFYDTAVKNHSKYYENYSYNEYLNFLFHFTLIREDNGELNITILGVDFLKYLTESNKDVNKLY</sequence>
<proteinExistence type="predicted"/>
<keyword evidence="2" id="KW-1185">Reference proteome</keyword>
<accession>A0ABS9IGY6</accession>
<protein>
    <recommendedName>
        <fullName evidence="3">DUF4129 domain-containing protein</fullName>
    </recommendedName>
</protein>
<dbReference type="Proteomes" id="UP001200022">
    <property type="component" value="Unassembled WGS sequence"/>
</dbReference>
<evidence type="ECO:0008006" key="3">
    <source>
        <dbReference type="Google" id="ProtNLM"/>
    </source>
</evidence>